<evidence type="ECO:0000313" key="2">
    <source>
        <dbReference type="Proteomes" id="UP000032702"/>
    </source>
</evidence>
<dbReference type="AlphaFoldDB" id="Q09A66"/>
<dbReference type="EMBL" id="AAMD01000014">
    <property type="protein sequence ID" value="EAU68638.1"/>
    <property type="molecule type" value="Genomic_DNA"/>
</dbReference>
<accession>Q09A66</accession>
<protein>
    <submittedName>
        <fullName evidence="1">Uncharacterized protein</fullName>
    </submittedName>
</protein>
<proteinExistence type="predicted"/>
<name>Q09A66_STIAD</name>
<dbReference type="Proteomes" id="UP000032702">
    <property type="component" value="Unassembled WGS sequence"/>
</dbReference>
<gene>
    <name evidence="1" type="ORF">STIAU_6062</name>
</gene>
<reference evidence="1 2" key="1">
    <citation type="submission" date="2006-04" db="EMBL/GenBank/DDBJ databases">
        <authorList>
            <person name="Nierman W.C."/>
        </authorList>
    </citation>
    <scope>NUCLEOTIDE SEQUENCE [LARGE SCALE GENOMIC DNA]</scope>
    <source>
        <strain evidence="1 2">DW4/3-1</strain>
    </source>
</reference>
<organism evidence="1 2">
    <name type="scientific">Stigmatella aurantiaca (strain DW4/3-1)</name>
    <dbReference type="NCBI Taxonomy" id="378806"/>
    <lineage>
        <taxon>Bacteria</taxon>
        <taxon>Pseudomonadati</taxon>
        <taxon>Myxococcota</taxon>
        <taxon>Myxococcia</taxon>
        <taxon>Myxococcales</taxon>
        <taxon>Cystobacterineae</taxon>
        <taxon>Archangiaceae</taxon>
        <taxon>Stigmatella</taxon>
    </lineage>
</organism>
<evidence type="ECO:0000313" key="1">
    <source>
        <dbReference type="EMBL" id="EAU68638.1"/>
    </source>
</evidence>
<comment type="caution">
    <text evidence="1">The sequence shown here is derived from an EMBL/GenBank/DDBJ whole genome shotgun (WGS) entry which is preliminary data.</text>
</comment>
<sequence>MAERLDLPQGLQKAGRLDVKGMLWRQSFHHLLRQGERFWNALRLDVGQDQVERRFGHRGLEPPRRLQQFDGAGLVPVALLQQGHTQAGVGLPMVWRERDRLLVGAEDARHVRRLEVLARLGLQKLEGQGARPVFPSLPQELQGFTATLARQEHRGLMEQGHVRRRVGVHRGILARAQRPLQELRLGHLLQPGFQNTPRQKHLALLRQHLGQRPVGARVPGIQPQPLNELVHGGPRTLLHRQRDPQLEAETRLIGFERHGLLMRLSGLRRLSLGQQGDAQAMPGFGGRRGLADEHLIVLAGSREVLALNGRSGAQQGHLPLRVLGLHARQQFLGLIRPVIHQGHLRQGEQGFLIVRVLGKLMRRGLSDLAKAALLQQLPQDVHPLAPSP</sequence>